<feature type="region of interest" description="Disordered" evidence="4">
    <location>
        <begin position="161"/>
        <end position="184"/>
    </location>
</feature>
<comment type="caution">
    <text evidence="5">The sequence shown here is derived from an EMBL/GenBank/DDBJ whole genome shotgun (WGS) entry which is preliminary data.</text>
</comment>
<dbReference type="Proteomes" id="UP001378592">
    <property type="component" value="Unassembled WGS sequence"/>
</dbReference>
<dbReference type="Pfam" id="PF02827">
    <property type="entry name" value="PKI"/>
    <property type="match status" value="1"/>
</dbReference>
<dbReference type="GO" id="GO:0004862">
    <property type="term" value="F:cAMP-dependent protein kinase inhibitor activity"/>
    <property type="evidence" value="ECO:0007669"/>
    <property type="project" value="InterPro"/>
</dbReference>
<organism evidence="5 6">
    <name type="scientific">Gryllus longicercus</name>
    <dbReference type="NCBI Taxonomy" id="2509291"/>
    <lineage>
        <taxon>Eukaryota</taxon>
        <taxon>Metazoa</taxon>
        <taxon>Ecdysozoa</taxon>
        <taxon>Arthropoda</taxon>
        <taxon>Hexapoda</taxon>
        <taxon>Insecta</taxon>
        <taxon>Pterygota</taxon>
        <taxon>Neoptera</taxon>
        <taxon>Polyneoptera</taxon>
        <taxon>Orthoptera</taxon>
        <taxon>Ensifera</taxon>
        <taxon>Gryllidea</taxon>
        <taxon>Grylloidea</taxon>
        <taxon>Gryllidae</taxon>
        <taxon>Gryllinae</taxon>
        <taxon>Gryllus</taxon>
    </lineage>
</organism>
<feature type="compositionally biased region" description="Low complexity" evidence="4">
    <location>
        <begin position="45"/>
        <end position="67"/>
    </location>
</feature>
<evidence type="ECO:0000256" key="3">
    <source>
        <dbReference type="ARBA" id="ARBA00023013"/>
    </source>
</evidence>
<dbReference type="InterPro" id="IPR004171">
    <property type="entry name" value="cAMP_dep_PKI"/>
</dbReference>
<sequence>MPPNDLVSGSAVRIPGELRAPPPPPPAPRGPVTWPPPTPTPTPTPRLAGPGRAGPHSAAPRSPRPARCSMPGDAAASGASALAESGLAAWVVRERKRVPWALVLKMLAVMEQSPDANHDPVQDFLSSGRTGRRNAMPDILGEHASTSTAELPARLQQLNTTTAGVSGEYRSAPTSPQPGPTRSCHSEDIILSVGIQRVEIIHRTNLRIMSLVSSER</sequence>
<dbReference type="EMBL" id="JAZDUA010000590">
    <property type="protein sequence ID" value="KAK7790761.1"/>
    <property type="molecule type" value="Genomic_DNA"/>
</dbReference>
<accession>A0AAN9YZK1</accession>
<reference evidence="5 6" key="1">
    <citation type="submission" date="2024-03" db="EMBL/GenBank/DDBJ databases">
        <title>The genome assembly and annotation of the cricket Gryllus longicercus Weissman &amp; Gray.</title>
        <authorList>
            <person name="Szrajer S."/>
            <person name="Gray D."/>
            <person name="Ylla G."/>
        </authorList>
    </citation>
    <scope>NUCLEOTIDE SEQUENCE [LARGE SCALE GENOMIC DNA]</scope>
    <source>
        <strain evidence="5">DAG 2021-001</strain>
        <tissue evidence="5">Whole body minus gut</tissue>
    </source>
</reference>
<name>A0AAN9YZK1_9ORTH</name>
<feature type="compositionally biased region" description="Pro residues" evidence="4">
    <location>
        <begin position="20"/>
        <end position="44"/>
    </location>
</feature>
<keyword evidence="3" id="KW-0649">Protein kinase inhibitor</keyword>
<evidence type="ECO:0000256" key="4">
    <source>
        <dbReference type="SAM" id="MobiDB-lite"/>
    </source>
</evidence>
<evidence type="ECO:0000256" key="1">
    <source>
        <dbReference type="ARBA" id="ARBA00002844"/>
    </source>
</evidence>
<comment type="similarity">
    <text evidence="2">Belongs to the PKI family.</text>
</comment>
<evidence type="ECO:0000313" key="5">
    <source>
        <dbReference type="EMBL" id="KAK7790761.1"/>
    </source>
</evidence>
<evidence type="ECO:0000313" key="6">
    <source>
        <dbReference type="Proteomes" id="UP001378592"/>
    </source>
</evidence>
<proteinExistence type="inferred from homology"/>
<gene>
    <name evidence="5" type="ORF">R5R35_007466</name>
</gene>
<dbReference type="AlphaFoldDB" id="A0AAN9YZK1"/>
<protein>
    <submittedName>
        <fullName evidence="5">Uncharacterized protein</fullName>
    </submittedName>
</protein>
<keyword evidence="6" id="KW-1185">Reference proteome</keyword>
<comment type="function">
    <text evidence="1">Extremely potent competitive inhibitor of cAMP-dependent protein kinase activity, this protein interacts with the catalytic subunit of the enzyme after the cAMP-induced dissociation of its regulatory chains.</text>
</comment>
<dbReference type="PANTHER" id="PTHR15416">
    <property type="entry name" value="CAMP-DEPENDENT PROTEIN KINASE INHIBITOR/PKI"/>
    <property type="match status" value="1"/>
</dbReference>
<feature type="region of interest" description="Disordered" evidence="4">
    <location>
        <begin position="1"/>
        <end position="74"/>
    </location>
</feature>
<evidence type="ECO:0000256" key="2">
    <source>
        <dbReference type="ARBA" id="ARBA00006393"/>
    </source>
</evidence>